<dbReference type="Gene3D" id="2.130.10.130">
    <property type="entry name" value="Integrin alpha, N-terminal"/>
    <property type="match status" value="1"/>
</dbReference>
<dbReference type="EMBL" id="MGDD01000005">
    <property type="protein sequence ID" value="OGL50315.1"/>
    <property type="molecule type" value="Genomic_DNA"/>
</dbReference>
<dbReference type="InterPro" id="IPR028994">
    <property type="entry name" value="Integrin_alpha_N"/>
</dbReference>
<name>A0A1F7S933_9BACT</name>
<dbReference type="AlphaFoldDB" id="A0A1F7S933"/>
<reference evidence="2 3" key="1">
    <citation type="journal article" date="2016" name="Nat. Commun.">
        <title>Thousands of microbial genomes shed light on interconnected biogeochemical processes in an aquifer system.</title>
        <authorList>
            <person name="Anantharaman K."/>
            <person name="Brown C.T."/>
            <person name="Hug L.A."/>
            <person name="Sharon I."/>
            <person name="Castelle C.J."/>
            <person name="Probst A.J."/>
            <person name="Thomas B.C."/>
            <person name="Singh A."/>
            <person name="Wilkins M.J."/>
            <person name="Karaoz U."/>
            <person name="Brodie E.L."/>
            <person name="Williams K.H."/>
            <person name="Hubbard S.S."/>
            <person name="Banfield J.F."/>
        </authorList>
    </citation>
    <scope>NUCLEOTIDE SEQUENCE [LARGE SCALE GENOMIC DNA]</scope>
</reference>
<evidence type="ECO:0000313" key="2">
    <source>
        <dbReference type="EMBL" id="OGL50315.1"/>
    </source>
</evidence>
<dbReference type="PANTHER" id="PTHR46580:SF4">
    <property type="entry name" value="ATP_GTP-BINDING PROTEIN"/>
    <property type="match status" value="1"/>
</dbReference>
<gene>
    <name evidence="2" type="ORF">A2161_03930</name>
</gene>
<organism evidence="2 3">
    <name type="scientific">Candidatus Schekmanbacteria bacterium RBG_13_48_7</name>
    <dbReference type="NCBI Taxonomy" id="1817878"/>
    <lineage>
        <taxon>Bacteria</taxon>
        <taxon>Candidatus Schekmaniibacteriota</taxon>
    </lineage>
</organism>
<sequence length="502" mass="55760">NIEGPALDCKSDLFDIYEFHNYGKLPAPGPCSNQYDDAEWEIKHGDWDTIGNRKAFEFSSDNCNQKYQRNDPVARIRENLIYILREANKIQRVPWPMYLPYIGSFAHTEYMDAYCENCDSLMAPEDYGIDCVVNNEAAKTCSEQYGQECSKLNIFQAACFYKKSTSGGSFSGGYTARIDDDLYEDIILWTDDPQLDIFLNDGSGNLVYADSIVLSNTNITSAISIDFDDDSDLDLVVGANSGAFLYENDGYGNFNFYPGINLKVRVEKMKVIDINPAIDTYDDLAITTNSGVNLYINDESGNFALSGTIPTSGYSIIDGDDLNGDTYPDLVIAVPNIETRVYFNDGFGGFSSGPLLDVNATTDIAIADFDGDLNPDVYVATIGSDDILFLNTYGTGIFTSTNFPDFQNTISVSTLDYDDDGNMDFFLGDTTQALVIRNELDNPDYLNFLIADTFNIEQETYEMLPFDADNDGDGELFIISEFTTSYYENILNGGKHMGCGTN</sequence>
<keyword evidence="1" id="KW-0732">Signal</keyword>
<dbReference type="PANTHER" id="PTHR46580">
    <property type="entry name" value="SENSOR KINASE-RELATED"/>
    <property type="match status" value="1"/>
</dbReference>
<evidence type="ECO:0000313" key="3">
    <source>
        <dbReference type="Proteomes" id="UP000179266"/>
    </source>
</evidence>
<dbReference type="InterPro" id="IPR013517">
    <property type="entry name" value="FG-GAP"/>
</dbReference>
<dbReference type="Pfam" id="PF13517">
    <property type="entry name" value="FG-GAP_3"/>
    <property type="match status" value="1"/>
</dbReference>
<feature type="non-terminal residue" evidence="2">
    <location>
        <position position="1"/>
    </location>
</feature>
<protein>
    <submittedName>
        <fullName evidence="2">Uncharacterized protein</fullName>
    </submittedName>
</protein>
<dbReference type="Proteomes" id="UP000179266">
    <property type="component" value="Unassembled WGS sequence"/>
</dbReference>
<accession>A0A1F7S933</accession>
<evidence type="ECO:0000256" key="1">
    <source>
        <dbReference type="ARBA" id="ARBA00022729"/>
    </source>
</evidence>
<dbReference type="SUPFAM" id="SSF69318">
    <property type="entry name" value="Integrin alpha N-terminal domain"/>
    <property type="match status" value="1"/>
</dbReference>
<comment type="caution">
    <text evidence="2">The sequence shown here is derived from an EMBL/GenBank/DDBJ whole genome shotgun (WGS) entry which is preliminary data.</text>
</comment>
<proteinExistence type="predicted"/>